<dbReference type="SUPFAM" id="SSF48452">
    <property type="entry name" value="TPR-like"/>
    <property type="match status" value="1"/>
</dbReference>
<dbReference type="Gene3D" id="1.25.40.10">
    <property type="entry name" value="Tetratricopeptide repeat domain"/>
    <property type="match status" value="2"/>
</dbReference>
<dbReference type="InterPro" id="IPR011990">
    <property type="entry name" value="TPR-like_helical_dom_sf"/>
</dbReference>
<feature type="chain" id="PRO_5036114782" evidence="2">
    <location>
        <begin position="45"/>
        <end position="288"/>
    </location>
</feature>
<sequence>MAPAGCGCCGCWGGAVAAAGAARRVPVLLLLGVLSAGPRPGALATEHYSPLSLLKQELQHRQQQEAPAGGGCSPQSGDWGDQYSAECGESSFLNFHDSDCEPKGSPPCDSLLSLNTEKILSQAKSIAEQKRFPFATDNDSTNEELAIAYVLIGSGLYDEAIRHFSTMLQEEPDLVSAIYGRGIAYGKKGLHDVKNAELALFELSRVITLEPDRPEVFEQRAEILSPLGRINEAVNDLTKAIQLQPSARLYRHRGTLYFISEVNYSCLATFPFTMIKTWPFLLVQKTAC</sequence>
<protein>
    <submittedName>
        <fullName evidence="3">Tetratricopeptide repeat protein 13 isoform X1-like</fullName>
    </submittedName>
</protein>
<dbReference type="EMBL" id="DQIR01093098">
    <property type="protein sequence ID" value="HDA48574.1"/>
    <property type="molecule type" value="Transcribed_RNA"/>
</dbReference>
<dbReference type="PANTHER" id="PTHR44523">
    <property type="entry name" value="TETRATRICOPEPTIDE REPEAT PROTEIN 13"/>
    <property type="match status" value="1"/>
</dbReference>
<name>A0A480JH63_PIG</name>
<proteinExistence type="predicted"/>
<dbReference type="AlphaFoldDB" id="A0A480JH63"/>
<evidence type="ECO:0000256" key="2">
    <source>
        <dbReference type="SAM" id="SignalP"/>
    </source>
</evidence>
<feature type="signal peptide" evidence="2">
    <location>
        <begin position="1"/>
        <end position="44"/>
    </location>
</feature>
<evidence type="ECO:0000256" key="1">
    <source>
        <dbReference type="PROSITE-ProRule" id="PRU00339"/>
    </source>
</evidence>
<dbReference type="EMBL" id="DQIR01223679">
    <property type="protein sequence ID" value="HDB79156.1"/>
    <property type="molecule type" value="Transcribed_RNA"/>
</dbReference>
<reference evidence="3" key="1">
    <citation type="journal article" date="2019" name="PeerJ">
        <title>Genes of the pig, Sus scrofa, reconstructed with EvidentialGene.</title>
        <authorList>
            <person name="Gilbert D.G."/>
        </authorList>
    </citation>
    <scope>NUCLEOTIDE SEQUENCE</scope>
</reference>
<organism evidence="3">
    <name type="scientific">Sus scrofa</name>
    <name type="common">Pig</name>
    <dbReference type="NCBI Taxonomy" id="9823"/>
    <lineage>
        <taxon>Eukaryota</taxon>
        <taxon>Metazoa</taxon>
        <taxon>Chordata</taxon>
        <taxon>Craniata</taxon>
        <taxon>Vertebrata</taxon>
        <taxon>Euteleostomi</taxon>
        <taxon>Mammalia</taxon>
        <taxon>Eutheria</taxon>
        <taxon>Laurasiatheria</taxon>
        <taxon>Artiodactyla</taxon>
        <taxon>Suina</taxon>
        <taxon>Suidae</taxon>
        <taxon>Sus</taxon>
    </lineage>
</organism>
<keyword evidence="2" id="KW-0732">Signal</keyword>
<keyword evidence="1" id="KW-0802">TPR repeat</keyword>
<dbReference type="PROSITE" id="PS50005">
    <property type="entry name" value="TPR"/>
    <property type="match status" value="1"/>
</dbReference>
<dbReference type="PANTHER" id="PTHR44523:SF1">
    <property type="entry name" value="TETRATRICOPEPTIDE REPEAT PROTEIN 13"/>
    <property type="match status" value="1"/>
</dbReference>
<accession>A0A480JH63</accession>
<evidence type="ECO:0000313" key="3">
    <source>
        <dbReference type="EMBL" id="HDA48574.1"/>
    </source>
</evidence>
<dbReference type="InterPro" id="IPR019734">
    <property type="entry name" value="TPR_rpt"/>
</dbReference>
<feature type="repeat" description="TPR" evidence="1">
    <location>
        <begin position="214"/>
        <end position="247"/>
    </location>
</feature>